<evidence type="ECO:0000313" key="1">
    <source>
        <dbReference type="EMBL" id="CAG7831307.1"/>
    </source>
</evidence>
<dbReference type="AlphaFoldDB" id="A0A8J2LJF9"/>
<accession>A0A8J2LJF9</accession>
<evidence type="ECO:0000313" key="2">
    <source>
        <dbReference type="Proteomes" id="UP000708208"/>
    </source>
</evidence>
<dbReference type="Proteomes" id="UP000708208">
    <property type="component" value="Unassembled WGS sequence"/>
</dbReference>
<proteinExistence type="predicted"/>
<organism evidence="1 2">
    <name type="scientific">Allacma fusca</name>
    <dbReference type="NCBI Taxonomy" id="39272"/>
    <lineage>
        <taxon>Eukaryota</taxon>
        <taxon>Metazoa</taxon>
        <taxon>Ecdysozoa</taxon>
        <taxon>Arthropoda</taxon>
        <taxon>Hexapoda</taxon>
        <taxon>Collembola</taxon>
        <taxon>Symphypleona</taxon>
        <taxon>Sminthuridae</taxon>
        <taxon>Allacma</taxon>
    </lineage>
</organism>
<feature type="non-terminal residue" evidence="1">
    <location>
        <position position="1"/>
    </location>
</feature>
<reference evidence="1" key="1">
    <citation type="submission" date="2021-06" db="EMBL/GenBank/DDBJ databases">
        <authorList>
            <person name="Hodson N. C."/>
            <person name="Mongue J. A."/>
            <person name="Jaron S. K."/>
        </authorList>
    </citation>
    <scope>NUCLEOTIDE SEQUENCE</scope>
</reference>
<comment type="caution">
    <text evidence="1">The sequence shown here is derived from an EMBL/GenBank/DDBJ whole genome shotgun (WGS) entry which is preliminary data.</text>
</comment>
<protein>
    <submittedName>
        <fullName evidence="1">Uncharacterized protein</fullName>
    </submittedName>
</protein>
<keyword evidence="2" id="KW-1185">Reference proteome</keyword>
<sequence length="77" mass="8606">MSLQMIAATEDMMKLLREDVTSASNGVLQDCNIFQEIFSMVMDMAARCTMNINIQNPRSPDNDFAKALSELFAELPS</sequence>
<gene>
    <name evidence="1" type="ORF">AFUS01_LOCUS41056</name>
</gene>
<name>A0A8J2LJF9_9HEXA</name>
<dbReference type="EMBL" id="CAJVCH010559936">
    <property type="protein sequence ID" value="CAG7831307.1"/>
    <property type="molecule type" value="Genomic_DNA"/>
</dbReference>